<dbReference type="PROSITE" id="PS50088">
    <property type="entry name" value="ANK_REPEAT"/>
    <property type="match status" value="1"/>
</dbReference>
<keyword evidence="4 11" id="KW-0732">Signal</keyword>
<feature type="region of interest" description="Disordered" evidence="9">
    <location>
        <begin position="3736"/>
        <end position="3758"/>
    </location>
</feature>
<dbReference type="RefSeq" id="WP_106874635.1">
    <property type="nucleotide sequence ID" value="NZ_CP027845.1"/>
</dbReference>
<feature type="region of interest" description="Disordered" evidence="9">
    <location>
        <begin position="4779"/>
        <end position="4901"/>
    </location>
</feature>
<dbReference type="Gene3D" id="1.25.40.20">
    <property type="entry name" value="Ankyrin repeat-containing domain"/>
    <property type="match status" value="1"/>
</dbReference>
<feature type="coiled-coil region" evidence="8">
    <location>
        <begin position="3800"/>
        <end position="3868"/>
    </location>
</feature>
<feature type="domain" description="WH2" evidence="12">
    <location>
        <begin position="2768"/>
        <end position="2785"/>
    </location>
</feature>
<evidence type="ECO:0000256" key="8">
    <source>
        <dbReference type="SAM" id="Coils"/>
    </source>
</evidence>
<feature type="coiled-coil region" evidence="8">
    <location>
        <begin position="4685"/>
        <end position="4777"/>
    </location>
</feature>
<feature type="compositionally biased region" description="Basic and acidic residues" evidence="9">
    <location>
        <begin position="4259"/>
        <end position="4280"/>
    </location>
</feature>
<keyword evidence="5 10" id="KW-1133">Transmembrane helix</keyword>
<feature type="compositionally biased region" description="Polar residues" evidence="9">
    <location>
        <begin position="3703"/>
        <end position="3714"/>
    </location>
</feature>
<feature type="domain" description="WH2" evidence="12">
    <location>
        <begin position="2736"/>
        <end position="2753"/>
    </location>
</feature>
<dbReference type="OrthoDB" id="7164976at2"/>
<feature type="compositionally biased region" description="Basic and acidic residues" evidence="9">
    <location>
        <begin position="4130"/>
        <end position="4151"/>
    </location>
</feature>
<dbReference type="InterPro" id="IPR002110">
    <property type="entry name" value="Ankyrin_rpt"/>
</dbReference>
<evidence type="ECO:0000256" key="2">
    <source>
        <dbReference type="ARBA" id="ARBA00007802"/>
    </source>
</evidence>
<dbReference type="SMART" id="SM00246">
    <property type="entry name" value="WH2"/>
    <property type="match status" value="2"/>
</dbReference>
<feature type="compositionally biased region" description="Basic and acidic residues" evidence="9">
    <location>
        <begin position="4861"/>
        <end position="4874"/>
    </location>
</feature>
<feature type="compositionally biased region" description="Basic and acidic residues" evidence="9">
    <location>
        <begin position="4304"/>
        <end position="4320"/>
    </location>
</feature>
<feature type="transmembrane region" description="Helical" evidence="10">
    <location>
        <begin position="701"/>
        <end position="720"/>
    </location>
</feature>
<feature type="chain" id="PRO_5015156994" description="WH2 domain-containing protein" evidence="11">
    <location>
        <begin position="20"/>
        <end position="4901"/>
    </location>
</feature>
<dbReference type="PROSITE" id="PS50297">
    <property type="entry name" value="ANK_REP_REGION"/>
    <property type="match status" value="1"/>
</dbReference>
<feature type="region of interest" description="Disordered" evidence="9">
    <location>
        <begin position="4124"/>
        <end position="4157"/>
    </location>
</feature>
<feature type="region of interest" description="Disordered" evidence="9">
    <location>
        <begin position="4382"/>
        <end position="4412"/>
    </location>
</feature>
<accession>A0A2P1P945</accession>
<name>A0A2P1P945_9RICK</name>
<keyword evidence="6 10" id="KW-0472">Membrane</keyword>
<evidence type="ECO:0000256" key="10">
    <source>
        <dbReference type="SAM" id="Phobius"/>
    </source>
</evidence>
<dbReference type="GO" id="GO:0030255">
    <property type="term" value="P:protein secretion by the type IV secretion system"/>
    <property type="evidence" value="ECO:0007669"/>
    <property type="project" value="InterPro"/>
</dbReference>
<feature type="compositionally biased region" description="Low complexity" evidence="9">
    <location>
        <begin position="4875"/>
        <end position="4893"/>
    </location>
</feature>
<dbReference type="InterPro" id="IPR007688">
    <property type="entry name" value="Conjugal_tfr_TrbL/VirB6"/>
</dbReference>
<proteinExistence type="inferred from homology"/>
<evidence type="ECO:0000256" key="1">
    <source>
        <dbReference type="ARBA" id="ARBA00004651"/>
    </source>
</evidence>
<feature type="repeat" description="ANK" evidence="7">
    <location>
        <begin position="4609"/>
        <end position="4641"/>
    </location>
</feature>
<feature type="coiled-coil region" evidence="8">
    <location>
        <begin position="3461"/>
        <end position="3488"/>
    </location>
</feature>
<organism evidence="13 14">
    <name type="scientific">Candidatus Phycorickettsia trachydisci</name>
    <dbReference type="NCBI Taxonomy" id="2115978"/>
    <lineage>
        <taxon>Bacteria</taxon>
        <taxon>Pseudomonadati</taxon>
        <taxon>Pseudomonadota</taxon>
        <taxon>Alphaproteobacteria</taxon>
        <taxon>Rickettsiales</taxon>
        <taxon>Rickettsiaceae</taxon>
        <taxon>Candidatus Phycorickettsia</taxon>
    </lineage>
</organism>
<dbReference type="EMBL" id="CP027845">
    <property type="protein sequence ID" value="AVP87790.1"/>
    <property type="molecule type" value="Genomic_DNA"/>
</dbReference>
<feature type="coiled-coil region" evidence="8">
    <location>
        <begin position="3619"/>
        <end position="3675"/>
    </location>
</feature>
<keyword evidence="8" id="KW-0175">Coiled coil</keyword>
<evidence type="ECO:0000256" key="3">
    <source>
        <dbReference type="ARBA" id="ARBA00022692"/>
    </source>
</evidence>
<evidence type="ECO:0000313" key="14">
    <source>
        <dbReference type="Proteomes" id="UP000241762"/>
    </source>
</evidence>
<sequence>MFRYIVFIVLISFCTNARAAPSWFGGNPFSYVGSNAPSGSSSTGDLDFSGLKTSFIAPGINDTTNGGWKNTGIQAVSGQAMSFQKDLSKGVIINPVVYLIEYRADYRFNYPVVFIYTCNSSGTSCTPDYSNYSGLSSTNASSNTVSVLNNYFAMQNRGIPVYTGDLVNITYPNLTSSMIDIGSASVSTTGTYINLLELNSKAGYSSDNTMFNMSADDFCRNNTSLITSGFSTYCILGSNNLYQYKIQTSTTSALYNIVGGISPLANYSIPSCNSSASYYRTNFLNSIISAMSSSSSSLYLGAVDNWIRNYLLLGGTFNDIRSTYTSLSSKPSSIGQTSYPYLYQLANGDTSTDSDLQAIALSTTLNYCLQDKGLGLEVDVGTTVVKTEQTPFIPIVTSSVTNYVYSFTSPVDGLLSFRNTAKINSGATYPFDNFDARISATSASSSPYSSFISSSNKMNGLNFGRYLLEVRVGRGSAYVANVLSNLQYNYYIQSSGGSSPTSSTSGTTIPGFGQFVAPSSGTIWVKVTSSDPNVSGSAYTKVQANNGSQALSDGLNKYVVQPIISQFAIMMRLIYDGPTGLINNSVLIKIVKTAAVLYVIIFAIYFLFGQVKITVEELVSRIVKITLTVNILFSSQSWTFFNTYLFDSVLRGTNYFILVFTGQDAASMTPFTFLDPIFNTYTSPAFWGAIFVQFVQIWNGLSFMAIITVMGIGVFLTAVFEVVMTYVLAFITMYILIGIAPIFIPLMLFGATSEFFYRWIQTLVKSMLVPVVFIVLILTFDIFIHQVLRSTVVSNHWGCLKFFSIHVNLGGKDLTLLDNNSNFCLPFFVPNVTNSYSTSSQSILNNLQNISTTDLQATAMAGAQSSTSAGTGNDSLAILDNTSQQSTVGVSSLAQSVLLGYMNVIRAAFLYFTYAIVAKRLLGITEEIVGKITGITASTFDKAVGQMKAAPQDIHSTLSRNVEIYKKSADAVSKLPGQAMRAISAIDAGIGQGISALKQSNSWKGRLLGQALGGIRGATKMVTGAVKGIYKFEKGMLNLMKPSYDDDILQRPGRFVKHVTDTVKTAAWATKTALKVATFLPMKAAEVVARQLFKDLYFKKHKDKALKGILDGMSSEDKAKFSKMSYKEKNKMLDDMMNKEASAYANERWQKLNPSRLLNPLKLADEARFRRKHKGEFADLYSVAGRAKYREAMNDYTAYKGQQRFDRVFSPVKRYVDEARFREKYKDKFTDLNTAAGKAKYREEMAAYSAEKGKERLGMVLNPLRAWNERSFKNVNKSIYQGQYKYIKGLEEALKDKSLDPNKAKEFQAFIDKNKATYQGLHTTAGRAALRDAAKFYADDKARSRSLLQFLPKSKRRDEEQFMRENRGKFTELHTIEGMQKLRAAAKGFAAERAEYRALDRYGKGFFQQNKGNFADTVEGRGNLRQAAREYSAQVKQDRMAEFEKNPRGVIGALITDKVFGQSFRKSRELLSKKYDEDKLSKMSPAEIIREAAGDNRATFRTRASTNISNTASLTRKSVLEAPSRFVSGVNSVKGYALQSGAVVAQMPSKARDALGAKIDATSRVIDTKVRNVNTLMDNLVKAGASDLKDISSRVKETRNDAVQGVRSAATSFVSGVGAVRNLASQGAQLFRTGVNAARTTMDNLAKAGASDLRDIRSRVKETRNEAVQGARSAVKDVVSGVSAVRNFASQGARMVTTGFNAVRTTMDNLVKAGASDLRRFRSDVKDTRDYIVSGVASGANAMASTRIGKNIVTGAKFVGALPPVRGLASGLAAAGGGIVSGARTVGRGIATGTGIIGGAVAGGARYVGGGVAAGAGIIGGGIATGAGIIRGAVAGGARYVGDGVGYVGGKIATGAKTVGGGIATGARTVGGGIAAGAGIIGGGVATGAGIIGGGIATGAKTVGGGIATGARTVGGGIAAGAGIIGGGIATGAKTVGGGIATGARTVGGGIAAGAGIIGGGIATGAGIIGGGIATGAKTVGGGIATGARTVGGGIATGAKTVGGGIATGARTVGGGIATGAGIIGGGIATGAGIIGGGIATGAKTVGGGIATGARTVGGGIASGVGAAGGFVASGVGAVALLGGLAAKGVSNVALGGVSMTGKVISRVGTAALGLPSLAKRVGRGVVDVVSDNASRATKSVTKGVDGFREVVSTKIDAVGRDIDKGIRGVGTTVINSRAVTAVTKFGSATLDKVSALSSAAYSGAGKGVREFRDSADRSPVVQVPSMFVSKVANSIVGKGVSWGVGRIAVGAGAVGGALSWAAGSALRGAAAGARDILDRAQAPMLQYARDSLTDRYAKKITDDYIKQVGKDQAKKDILSGNFKVYDQADQAYRQLASRLGSNRSIIKEALKQDGSEMRSSIMKNMDGVAIRSATSKYAGEAGRDLYNHLAEGGKLGAEAISKGWRYSKAAAIQGLDNAIVGSVKGLSQIMTGSVKGVVFADKLMDKVLEAQIMGGLKLIGALAGFALDSVAGPPPGLSADQLKNWEKQRREALGGDLYDIFLNSSKSQLGAIPGLDAKTAAVSLVNPMAGAYMMYRNNSGLPDTPGSKMMTLGLINPVLGAGYAAGYAGQRGLEGARQALSEIRQPPSSDKSVTFNLGNETYVLQHSKKSEPVLVRMTPNGPAGPGIMLKEGKNTLSLGDQSATISVLSKKDAFGRVSYSAGLVIDPAYAKITESRALSYGPKIGDMQKPNTINIAGQERSVLSAYGKPLESGLMGKATLLNTNKAGRTTVITVGSREFLPDIKQGVQLKKVSEEGRDESRKRALTPRDNLLGDIRKGVVLKQAGVDGRQAAIDRSNERSRAQRNIIANAVKAREDRLDAGVLAARDQKREADSLRRSIEAKKEALALFKEGSGTIELSKKTEKFLNRLKASDETLQEFNNLKSKGSLSDSESVRLAELRIQINKDKTYENSLGRLGKEVEGLREGVRDARKDFEKRTMGDIAGSKDKMERSSEMSKAIGREEALLKAIGSSVERRQDTLDAVRALGGKSKDLEQAEKTVAQSMAAIKSGRDLSKTEVENLSNATKIIKEAKELSVNAFDLARGELGNIRRDRKEALKKYESATRGVLSKIDSRSQQINDSKKERDEELKVLRSMRGVGGVASPARATTDALRESISAQAALGSARDNFERVIKATQTRDVSTEELKLLAKATEQIKRSDGASKNALDKLEKERESIVDAKRKIFSGIAADAAARGKQLQERRAEEREAITKLSPIAAAAAAKARKYSAFDAALKSKQADDRLDPKRTAESAKVDLAKRIAQLEGSDRFAPTNVESGLKLGKASYDGVGDKLVVRSGVAGESDRMLKMTGAQDAQLSRKTFEAAKEIAKSSDSFKEITGVPAGSRKEALEKAFGLTQSADLRAKNLINDVARGQKEAGDLKQSLERDTERLSKFLSNDKDRNQLVEKNKGILDNINVLNVQFSKDKSRFEELSKKQDDRTLTGLERIELSKLRETISKTEDSYKSALQGLKDRNEEINKQVRQQDALQAVTRGYVVRRAADKEATASIERTAERKGQAAELMSQLAKDTKILSKNLSDEGRAQLAERNEKILGRIKELDTQFKDDSVRFRELSQKQKEGALLSQEKAELGKLRERIIQSSEAYKSALDGLKDQSADISKQRENTVLRLRNERAALRDQRASSGEARFGAAAGIFRDAEKRADIAEQRSKDAVARQSSIAAVEGARENAAKLWSDGSGRIRSAPSSEQLKTPSQVEKLITGSAVIASPLVARTVTQARGAPSDLDRKKESSKSVQGDEWKTVTKGKAVDAPTIASSLREYKQQETAATKIQGAFRTRAAINDAKDQLSALRVEKNKREAALDKAALDTYKGKMTDVLGEMKTKQESSVQRAQADLKSHKEKFTDISKQAAKGAAFAEGARAIRAASRDEASNVGKIDIADRALVLEAARARDERRKDARDASTKGDVTVIVRASALQAAKDRDQDRQADRQRAAAIIPELQQKYAAAMKDLEDANRRYNNAEKFVKDRGMSPTALLREREDSEGSSGLGSWLRGLRGDIVKEQAKEILWGAAKVKESVEAEYKQIEAELKKAQQAARQIGKEAPTQVSEADLKSHKEKFTGIAVSAASAATEGAFAKGERAIRAADRGEASNIGQKFDIAERTSALQASRADDERKQNIRASEERKRDVRDAASSGGVSIAERIDALQRSMTSDKLQKVTREGVKKQEVAKEASVQRAQADLKDHKEKFTGIAASASTEGAFAKGERAIRAADRDEASNIGKVAGVDMKQRASALQASRADDERKQNIRAADERKRDARDAASSGGVNIAERTSALQRSMTSDKLQKVTREGVQKQEVAKEASVQRAQADLRDHKEKFTDIAASAATEGAFAKGERAIRAADRGEASNIGQKFDIAERTSALQASRAADERRQNIRAADERKRDARDAASSGGINIAERASALQASMAGDLGRQGERFDIIKKMNVKISGFNEEKFSKDINSEIKKLEKNNVDTSSLRGEVNESLKQLTESRDKFLDTFKVYQDLVSKKEAGTLSSDERDKFIDLNKQIQDSSKEFRETQERIVTKVQQGAISDNRGDQERVSIRPATPSLNYKADANTNNFLGAVATGNFADLKRVKDNTNIFAKDERGNTALHIAARNGREDVIEYLLSINPDISKLVTEKNQAGYTAMDMAMAAARSSDPLKRVNTKGVQRVLANQEIEKSLLETNENIEKFNKYIEKAQEQGISINRDELTKVQELIERAENRISSVRKDLDTKASNNDSRSKLTDSTFNVNFQRAQKALTQSQEALENLQKIAPLRQEKASGKQQLKRQSTDEDRGGAALARSKSEIITQDIELGVQRKVTVTPPQVTRQEQASSKSAISGSAEGAKAAPTLTTLEGRKVSSKPSDEGSPKNSSTSSGGGSAAPRGSTNKPKDSKG</sequence>
<dbReference type="SMART" id="SM00248">
    <property type="entry name" value="ANK"/>
    <property type="match status" value="1"/>
</dbReference>
<feature type="region of interest" description="Disordered" evidence="9">
    <location>
        <begin position="4253"/>
        <end position="4331"/>
    </location>
</feature>
<comment type="subcellular location">
    <subcellularLocation>
        <location evidence="1">Cell membrane</location>
        <topology evidence="1">Multi-pass membrane protein</topology>
    </subcellularLocation>
</comment>
<feature type="transmembrane region" description="Helical" evidence="10">
    <location>
        <begin position="677"/>
        <end position="694"/>
    </location>
</feature>
<feature type="compositionally biased region" description="Polar residues" evidence="9">
    <location>
        <begin position="4294"/>
        <end position="4303"/>
    </location>
</feature>
<feature type="coiled-coil region" evidence="8">
    <location>
        <begin position="4035"/>
        <end position="4062"/>
    </location>
</feature>
<comment type="similarity">
    <text evidence="2">Belongs to the TrbL/VirB6 family.</text>
</comment>
<dbReference type="InterPro" id="IPR003124">
    <property type="entry name" value="WH2_dom"/>
</dbReference>
<feature type="compositionally biased region" description="Polar residues" evidence="9">
    <location>
        <begin position="4828"/>
        <end position="4845"/>
    </location>
</feature>
<evidence type="ECO:0000256" key="7">
    <source>
        <dbReference type="PROSITE-ProRule" id="PRU00023"/>
    </source>
</evidence>
<evidence type="ECO:0000259" key="12">
    <source>
        <dbReference type="PROSITE" id="PS51082"/>
    </source>
</evidence>
<dbReference type="Pfam" id="PF00023">
    <property type="entry name" value="Ank"/>
    <property type="match status" value="1"/>
</dbReference>
<dbReference type="Pfam" id="PF04610">
    <property type="entry name" value="TrbL"/>
    <property type="match status" value="1"/>
</dbReference>
<keyword evidence="7" id="KW-0040">ANK repeat</keyword>
<feature type="signal peptide" evidence="11">
    <location>
        <begin position="1"/>
        <end position="19"/>
    </location>
</feature>
<dbReference type="GO" id="GO:0003779">
    <property type="term" value="F:actin binding"/>
    <property type="evidence" value="ECO:0007669"/>
    <property type="project" value="InterPro"/>
</dbReference>
<feature type="region of interest" description="Disordered" evidence="9">
    <location>
        <begin position="3693"/>
        <end position="3714"/>
    </location>
</feature>
<dbReference type="Proteomes" id="UP000241762">
    <property type="component" value="Chromosome"/>
</dbReference>
<keyword evidence="3 10" id="KW-0812">Transmembrane</keyword>
<evidence type="ECO:0000256" key="6">
    <source>
        <dbReference type="ARBA" id="ARBA00023136"/>
    </source>
</evidence>
<dbReference type="PROSITE" id="PS50096">
    <property type="entry name" value="IQ"/>
    <property type="match status" value="1"/>
</dbReference>
<reference evidence="13 14" key="1">
    <citation type="submission" date="2018-03" db="EMBL/GenBank/DDBJ databases">
        <title>A gene transfer event suggests a long-term partnership between eustigmatophyte algae and a novel lineage of endosymbiotic bacteria.</title>
        <authorList>
            <person name="Yurchenko T."/>
            <person name="Sevcikova T."/>
            <person name="Pribyl P."/>
            <person name="El Karkouri K."/>
            <person name="Klimes V."/>
            <person name="Amaral R."/>
            <person name="Zbrankova V."/>
            <person name="Kim E."/>
            <person name="Raoult D."/>
            <person name="Santos L.M.A."/>
            <person name="Elias M."/>
        </authorList>
    </citation>
    <scope>NUCLEOTIDE SEQUENCE [LARGE SCALE GENOMIC DNA]</scope>
    <source>
        <strain evidence="13">CCALA 838</strain>
    </source>
</reference>
<evidence type="ECO:0000256" key="9">
    <source>
        <dbReference type="SAM" id="MobiDB-lite"/>
    </source>
</evidence>
<dbReference type="PROSITE" id="PS51082">
    <property type="entry name" value="WH2"/>
    <property type="match status" value="2"/>
</dbReference>
<feature type="compositionally biased region" description="Basic and acidic residues" evidence="9">
    <location>
        <begin position="3743"/>
        <end position="3758"/>
    </location>
</feature>
<evidence type="ECO:0000256" key="5">
    <source>
        <dbReference type="ARBA" id="ARBA00022989"/>
    </source>
</evidence>
<keyword evidence="14" id="KW-1185">Reference proteome</keyword>
<gene>
    <name evidence="13" type="ORF">phytr_8580</name>
</gene>
<evidence type="ECO:0000256" key="4">
    <source>
        <dbReference type="ARBA" id="ARBA00022729"/>
    </source>
</evidence>
<evidence type="ECO:0000313" key="13">
    <source>
        <dbReference type="EMBL" id="AVP87790.1"/>
    </source>
</evidence>
<dbReference type="GO" id="GO:0005886">
    <property type="term" value="C:plasma membrane"/>
    <property type="evidence" value="ECO:0007669"/>
    <property type="project" value="UniProtKB-SubCell"/>
</dbReference>
<feature type="coiled-coil region" evidence="8">
    <location>
        <begin position="3957"/>
        <end position="3988"/>
    </location>
</feature>
<dbReference type="InterPro" id="IPR036770">
    <property type="entry name" value="Ankyrin_rpt-contain_sf"/>
</dbReference>
<feature type="compositionally biased region" description="Basic and acidic residues" evidence="9">
    <location>
        <begin position="4387"/>
        <end position="4407"/>
    </location>
</feature>
<feature type="transmembrane region" description="Helical" evidence="10">
    <location>
        <begin position="726"/>
        <end position="751"/>
    </location>
</feature>
<dbReference type="SUPFAM" id="SSF48403">
    <property type="entry name" value="Ankyrin repeat"/>
    <property type="match status" value="1"/>
</dbReference>
<feature type="transmembrane region" description="Helical" evidence="10">
    <location>
        <begin position="587"/>
        <end position="608"/>
    </location>
</feature>
<evidence type="ECO:0000256" key="11">
    <source>
        <dbReference type="SAM" id="SignalP"/>
    </source>
</evidence>
<protein>
    <recommendedName>
        <fullName evidence="12">WH2 domain-containing protein</fullName>
    </recommendedName>
</protein>
<dbReference type="KEGG" id="ptc:phytr_8580"/>
<feature type="transmembrane region" description="Helical" evidence="10">
    <location>
        <begin position="763"/>
        <end position="784"/>
    </location>
</feature>